<evidence type="ECO:0000313" key="1">
    <source>
        <dbReference type="EMBL" id="VDL90323.1"/>
    </source>
</evidence>
<accession>A0A183SI90</accession>
<keyword evidence="2" id="KW-1185">Reference proteome</keyword>
<evidence type="ECO:0000313" key="3">
    <source>
        <dbReference type="WBParaSite" id="SSLN_0000407401-mRNA-1"/>
    </source>
</evidence>
<dbReference type="WBParaSite" id="SSLN_0000407401-mRNA-1">
    <property type="protein sequence ID" value="SSLN_0000407401-mRNA-1"/>
    <property type="gene ID" value="SSLN_0000407401"/>
</dbReference>
<reference evidence="1 2" key="2">
    <citation type="submission" date="2018-11" db="EMBL/GenBank/DDBJ databases">
        <authorList>
            <consortium name="Pathogen Informatics"/>
        </authorList>
    </citation>
    <scope>NUCLEOTIDE SEQUENCE [LARGE SCALE GENOMIC DNA]</scope>
    <source>
        <strain evidence="1 2">NST_G2</strain>
    </source>
</reference>
<organism evidence="3">
    <name type="scientific">Schistocephalus solidus</name>
    <name type="common">Tapeworm</name>
    <dbReference type="NCBI Taxonomy" id="70667"/>
    <lineage>
        <taxon>Eukaryota</taxon>
        <taxon>Metazoa</taxon>
        <taxon>Spiralia</taxon>
        <taxon>Lophotrochozoa</taxon>
        <taxon>Platyhelminthes</taxon>
        <taxon>Cestoda</taxon>
        <taxon>Eucestoda</taxon>
        <taxon>Diphyllobothriidea</taxon>
        <taxon>Diphyllobothriidae</taxon>
        <taxon>Schistocephalus</taxon>
    </lineage>
</organism>
<sequence length="96" mass="10682">MRPVSLLKAKVGTDYAFVWSGHRKAEGREAGVAFAIRANIMGWLTRLAQGINRRFMNLCLPLRRANVDTVVGGYASSMTIPNHLRTSSTRTCTHFC</sequence>
<protein>
    <submittedName>
        <fullName evidence="3">Tnp_DDE_dom domain-containing protein</fullName>
    </submittedName>
</protein>
<dbReference type="AlphaFoldDB" id="A0A183SI90"/>
<evidence type="ECO:0000313" key="2">
    <source>
        <dbReference type="Proteomes" id="UP000275846"/>
    </source>
</evidence>
<name>A0A183SI90_SCHSO</name>
<dbReference type="EMBL" id="UYSU01032696">
    <property type="protein sequence ID" value="VDL90323.1"/>
    <property type="molecule type" value="Genomic_DNA"/>
</dbReference>
<reference evidence="3" key="1">
    <citation type="submission" date="2016-06" db="UniProtKB">
        <authorList>
            <consortium name="WormBaseParasite"/>
        </authorList>
    </citation>
    <scope>IDENTIFICATION</scope>
</reference>
<proteinExistence type="predicted"/>
<gene>
    <name evidence="1" type="ORF">SSLN_LOCUS3938</name>
</gene>
<dbReference type="Proteomes" id="UP000275846">
    <property type="component" value="Unassembled WGS sequence"/>
</dbReference>